<dbReference type="RefSeq" id="WP_380329343.1">
    <property type="nucleotide sequence ID" value="NZ_JBHYPW010000056.1"/>
</dbReference>
<comment type="caution">
    <text evidence="1">The sequence shown here is derived from an EMBL/GenBank/DDBJ whole genome shotgun (WGS) entry which is preliminary data.</text>
</comment>
<name>A0ABW6GRF0_9ACTN</name>
<reference evidence="1 2" key="1">
    <citation type="submission" date="2024-09" db="EMBL/GenBank/DDBJ databases">
        <title>The Natural Products Discovery Center: Release of the First 8490 Sequenced Strains for Exploring Actinobacteria Biosynthetic Diversity.</title>
        <authorList>
            <person name="Kalkreuter E."/>
            <person name="Kautsar S.A."/>
            <person name="Yang D."/>
            <person name="Bader C.D."/>
            <person name="Teijaro C.N."/>
            <person name="Fluegel L."/>
            <person name="Davis C.M."/>
            <person name="Simpson J.R."/>
            <person name="Lauterbach L."/>
            <person name="Steele A.D."/>
            <person name="Gui C."/>
            <person name="Meng S."/>
            <person name="Li G."/>
            <person name="Viehrig K."/>
            <person name="Ye F."/>
            <person name="Su P."/>
            <person name="Kiefer A.F."/>
            <person name="Nichols A."/>
            <person name="Cepeda A.J."/>
            <person name="Yan W."/>
            <person name="Fan B."/>
            <person name="Jiang Y."/>
            <person name="Adhikari A."/>
            <person name="Zheng C.-J."/>
            <person name="Schuster L."/>
            <person name="Cowan T.M."/>
            <person name="Smanski M.J."/>
            <person name="Chevrette M.G."/>
            <person name="De Carvalho L.P.S."/>
            <person name="Shen B."/>
        </authorList>
    </citation>
    <scope>NUCLEOTIDE SEQUENCE [LARGE SCALE GENOMIC DNA]</scope>
    <source>
        <strain evidence="1 2">NPDC058753</strain>
    </source>
</reference>
<dbReference type="Proteomes" id="UP001599542">
    <property type="component" value="Unassembled WGS sequence"/>
</dbReference>
<evidence type="ECO:0000313" key="1">
    <source>
        <dbReference type="EMBL" id="MFE1355327.1"/>
    </source>
</evidence>
<proteinExistence type="predicted"/>
<organism evidence="1 2">
    <name type="scientific">Kitasatospora phosalacinea</name>
    <dbReference type="NCBI Taxonomy" id="2065"/>
    <lineage>
        <taxon>Bacteria</taxon>
        <taxon>Bacillati</taxon>
        <taxon>Actinomycetota</taxon>
        <taxon>Actinomycetes</taxon>
        <taxon>Kitasatosporales</taxon>
        <taxon>Streptomycetaceae</taxon>
        <taxon>Kitasatospora</taxon>
    </lineage>
</organism>
<dbReference type="EMBL" id="JBHYPX010000058">
    <property type="protein sequence ID" value="MFE1355327.1"/>
    <property type="molecule type" value="Genomic_DNA"/>
</dbReference>
<accession>A0ABW6GRF0</accession>
<evidence type="ECO:0000313" key="2">
    <source>
        <dbReference type="Proteomes" id="UP001599542"/>
    </source>
</evidence>
<protein>
    <submittedName>
        <fullName evidence="1">Uncharacterized protein</fullName>
    </submittedName>
</protein>
<sequence>MDRLSTEYLQIPITADADPTGYPVRIAVVPDDDRPADGDWHNATWSTISGTHYAQLLVGPDGGAITLGPGRWRPWIDIDAGTEHPVIAAPYIQIT</sequence>
<gene>
    <name evidence="1" type="ORF">ACFW6T_25375</name>
</gene>
<keyword evidence="2" id="KW-1185">Reference proteome</keyword>